<evidence type="ECO:0000313" key="8">
    <source>
        <dbReference type="EMBL" id="VDM69671.1"/>
    </source>
</evidence>
<dbReference type="Pfam" id="PF00201">
    <property type="entry name" value="UDPGT"/>
    <property type="match status" value="1"/>
</dbReference>
<evidence type="ECO:0000256" key="5">
    <source>
        <dbReference type="ARBA" id="ARBA00047475"/>
    </source>
</evidence>
<evidence type="ECO:0000256" key="3">
    <source>
        <dbReference type="ARBA" id="ARBA00022679"/>
    </source>
</evidence>
<dbReference type="GO" id="GO:0016020">
    <property type="term" value="C:membrane"/>
    <property type="evidence" value="ECO:0007669"/>
    <property type="project" value="UniProtKB-SubCell"/>
</dbReference>
<dbReference type="Proteomes" id="UP000270094">
    <property type="component" value="Unassembled WGS sequence"/>
</dbReference>
<keyword evidence="2 6" id="KW-0328">Glycosyltransferase</keyword>
<evidence type="ECO:0000256" key="6">
    <source>
        <dbReference type="RuleBase" id="RU003718"/>
    </source>
</evidence>
<dbReference type="GO" id="GO:0015020">
    <property type="term" value="F:glucuronosyltransferase activity"/>
    <property type="evidence" value="ECO:0007669"/>
    <property type="project" value="UniProtKB-EC"/>
</dbReference>
<comment type="subcellular location">
    <subcellularLocation>
        <location evidence="7">Membrane</location>
        <topology evidence="7">Single-pass membrane protein</topology>
    </subcellularLocation>
</comment>
<keyword evidence="7" id="KW-0472">Membrane</keyword>
<evidence type="ECO:0000256" key="7">
    <source>
        <dbReference type="RuleBase" id="RU362059"/>
    </source>
</evidence>
<evidence type="ECO:0000256" key="4">
    <source>
        <dbReference type="ARBA" id="ARBA00022729"/>
    </source>
</evidence>
<feature type="transmembrane region" description="Helical" evidence="7">
    <location>
        <begin position="173"/>
        <end position="195"/>
    </location>
</feature>
<dbReference type="Gene3D" id="3.40.50.2000">
    <property type="entry name" value="Glycogen Phosphorylase B"/>
    <property type="match status" value="1"/>
</dbReference>
<keyword evidence="3 6" id="KW-0808">Transferase</keyword>
<keyword evidence="7" id="KW-0812">Transmembrane</keyword>
<keyword evidence="7" id="KW-1133">Transmembrane helix</keyword>
<dbReference type="OrthoDB" id="5835829at2759"/>
<evidence type="ECO:0000256" key="1">
    <source>
        <dbReference type="ARBA" id="ARBA00009995"/>
    </source>
</evidence>
<dbReference type="PANTHER" id="PTHR48043">
    <property type="entry name" value="EG:EG0003.4 PROTEIN-RELATED"/>
    <property type="match status" value="1"/>
</dbReference>
<comment type="catalytic activity">
    <reaction evidence="5 7">
        <text>glucuronate acceptor + UDP-alpha-D-glucuronate = acceptor beta-D-glucuronoside + UDP + H(+)</text>
        <dbReference type="Rhea" id="RHEA:21032"/>
        <dbReference type="ChEBI" id="CHEBI:15378"/>
        <dbReference type="ChEBI" id="CHEBI:58052"/>
        <dbReference type="ChEBI" id="CHEBI:58223"/>
        <dbReference type="ChEBI" id="CHEBI:132367"/>
        <dbReference type="ChEBI" id="CHEBI:132368"/>
        <dbReference type="EC" id="2.4.1.17"/>
    </reaction>
</comment>
<organism evidence="8 9">
    <name type="scientific">Strongylus vulgaris</name>
    <name type="common">Blood worm</name>
    <dbReference type="NCBI Taxonomy" id="40348"/>
    <lineage>
        <taxon>Eukaryota</taxon>
        <taxon>Metazoa</taxon>
        <taxon>Ecdysozoa</taxon>
        <taxon>Nematoda</taxon>
        <taxon>Chromadorea</taxon>
        <taxon>Rhabditida</taxon>
        <taxon>Rhabditina</taxon>
        <taxon>Rhabditomorpha</taxon>
        <taxon>Strongyloidea</taxon>
        <taxon>Strongylidae</taxon>
        <taxon>Strongylus</taxon>
    </lineage>
</organism>
<proteinExistence type="inferred from homology"/>
<dbReference type="EC" id="2.4.1.17" evidence="7"/>
<evidence type="ECO:0000313" key="9">
    <source>
        <dbReference type="Proteomes" id="UP000270094"/>
    </source>
</evidence>
<dbReference type="SUPFAM" id="SSF53756">
    <property type="entry name" value="UDP-Glycosyltransferase/glycogen phosphorylase"/>
    <property type="match status" value="1"/>
</dbReference>
<dbReference type="AlphaFoldDB" id="A0A3P7I8S3"/>
<dbReference type="CDD" id="cd03784">
    <property type="entry name" value="GT1_Gtf-like"/>
    <property type="match status" value="1"/>
</dbReference>
<dbReference type="InterPro" id="IPR050271">
    <property type="entry name" value="UDP-glycosyltransferase"/>
</dbReference>
<evidence type="ECO:0000256" key="2">
    <source>
        <dbReference type="ARBA" id="ARBA00022676"/>
    </source>
</evidence>
<dbReference type="PANTHER" id="PTHR48043:SF143">
    <property type="entry name" value="UDP-GLUCURONOSYLTRANSFERASE"/>
    <property type="match status" value="1"/>
</dbReference>
<accession>A0A3P7I8S3</accession>
<dbReference type="PROSITE" id="PS00375">
    <property type="entry name" value="UDPGT"/>
    <property type="match status" value="1"/>
</dbReference>
<sequence>MVFIDDNTTSSFFKGVTNCDFSEWLPQSDILAHPRLKLFVMHGGINGLEEALFRGVPVVVIPLFADQFRNGRNVEKRGVGKVLLKLELSEDRIRSTIQEILNNDSLVSKALSKLHFSYKQNALRMSKLMQEKPFSAEQRLVQWTNFAVANGVLDVLHVQGSRLNSIVYFNLDVIAVFLVCVCLFMVVIIMLCRAIRRSVLRKKVKQN</sequence>
<dbReference type="InterPro" id="IPR035595">
    <property type="entry name" value="UDP_glycos_trans_CS"/>
</dbReference>
<gene>
    <name evidence="8" type="ORF">SVUK_LOCUS4669</name>
</gene>
<dbReference type="InterPro" id="IPR002213">
    <property type="entry name" value="UDP_glucos_trans"/>
</dbReference>
<protein>
    <recommendedName>
        <fullName evidence="7">UDP-glucuronosyltransferase</fullName>
        <ecNumber evidence="7">2.4.1.17</ecNumber>
    </recommendedName>
</protein>
<comment type="similarity">
    <text evidence="1 6">Belongs to the UDP-glycosyltransferase family.</text>
</comment>
<name>A0A3P7I8S3_STRVU</name>
<keyword evidence="9" id="KW-1185">Reference proteome</keyword>
<keyword evidence="4" id="KW-0732">Signal</keyword>
<dbReference type="EMBL" id="UYYB01013071">
    <property type="protein sequence ID" value="VDM69671.1"/>
    <property type="molecule type" value="Genomic_DNA"/>
</dbReference>
<reference evidence="8 9" key="1">
    <citation type="submission" date="2018-11" db="EMBL/GenBank/DDBJ databases">
        <authorList>
            <consortium name="Pathogen Informatics"/>
        </authorList>
    </citation>
    <scope>NUCLEOTIDE SEQUENCE [LARGE SCALE GENOMIC DNA]</scope>
</reference>